<reference evidence="1" key="1">
    <citation type="submission" date="2018-06" db="EMBL/GenBank/DDBJ databases">
        <authorList>
            <person name="Zhirakovskaya E."/>
        </authorList>
    </citation>
    <scope>NUCLEOTIDE SEQUENCE</scope>
</reference>
<name>A0A3B0SXL5_9ZZZZ</name>
<gene>
    <name evidence="1" type="ORF">MNBD_BACTEROID03-946</name>
</gene>
<proteinExistence type="predicted"/>
<protein>
    <recommendedName>
        <fullName evidence="2">Outer membrane protein beta-barrel domain-containing protein</fullName>
    </recommendedName>
</protein>
<sequence>MKKTIKNSILYVSFLICMAPLALAQEFETGTNVINLGVGVGGNFGSFTTSSQTPGFSASFERGIWDVPGPGVVSLGAYVGTKTYKYDYLGGNDKWNYTIIGVRGAYHYNGFEVDNLDVYGGVMVSYNILSFSGASTGLGSRPGVTGILGGRWYFSDTFAAFAEVSYGVAYLTVGASIRL</sequence>
<dbReference type="EMBL" id="UOEL01000051">
    <property type="protein sequence ID" value="VAW11191.1"/>
    <property type="molecule type" value="Genomic_DNA"/>
</dbReference>
<evidence type="ECO:0000313" key="1">
    <source>
        <dbReference type="EMBL" id="VAW11191.1"/>
    </source>
</evidence>
<evidence type="ECO:0008006" key="2">
    <source>
        <dbReference type="Google" id="ProtNLM"/>
    </source>
</evidence>
<accession>A0A3B0SXL5</accession>
<organism evidence="1">
    <name type="scientific">hydrothermal vent metagenome</name>
    <dbReference type="NCBI Taxonomy" id="652676"/>
    <lineage>
        <taxon>unclassified sequences</taxon>
        <taxon>metagenomes</taxon>
        <taxon>ecological metagenomes</taxon>
    </lineage>
</organism>
<dbReference type="AlphaFoldDB" id="A0A3B0SXL5"/>